<dbReference type="PANTHER" id="PTHR33986">
    <property type="entry name" value="OS02G0535700 PROTEIN"/>
    <property type="match status" value="1"/>
</dbReference>
<protein>
    <recommendedName>
        <fullName evidence="3">Mitochondrial fission protein ELM1</fullName>
    </recommendedName>
</protein>
<sequence length="292" mass="31531">MRQLLVLGNGAAGAEKQALALASQLCAAVKRLDNNTSIGVAMARVPYTPAFVHVPPAVHVRAAKWLRRPLLGYAPPLPTQYSPDVVIGCGRSTVALCAGLKLLHPRTFNIQIQHPRVDVRYFDAVVAPQHDFSAGTAIPRNVIPTLGTITDVTPEALEGWHSDAPWTRWPTPVVAVLVGGNCRGYTLDTDRARELVAQLQAQLPPSVALLVTYSRRTPAAVQAYLRDALPKAFNRLYLYGGASSDANPFLGFLKHATIIVTTPDSISMTTEALSTGKPVIVFDARRCTVRTL</sequence>
<dbReference type="EMBL" id="JNBR01000021">
    <property type="protein sequence ID" value="OQS00856.1"/>
    <property type="molecule type" value="Genomic_DNA"/>
</dbReference>
<dbReference type="PANTHER" id="PTHR33986:SF15">
    <property type="entry name" value="MITOCHONDRIAL FISSION PROTEIN ELM1"/>
    <property type="match status" value="1"/>
</dbReference>
<dbReference type="InterPro" id="IPR009367">
    <property type="entry name" value="Elm1-like"/>
</dbReference>
<gene>
    <name evidence="1" type="ORF">ACHHYP_02243</name>
</gene>
<evidence type="ECO:0000313" key="1">
    <source>
        <dbReference type="EMBL" id="OQS00856.1"/>
    </source>
</evidence>
<organism evidence="1 2">
    <name type="scientific">Achlya hypogyna</name>
    <name type="common">Oomycete</name>
    <name type="synonym">Protoachlya hypogyna</name>
    <dbReference type="NCBI Taxonomy" id="1202772"/>
    <lineage>
        <taxon>Eukaryota</taxon>
        <taxon>Sar</taxon>
        <taxon>Stramenopiles</taxon>
        <taxon>Oomycota</taxon>
        <taxon>Saprolegniomycetes</taxon>
        <taxon>Saprolegniales</taxon>
        <taxon>Achlyaceae</taxon>
        <taxon>Achlya</taxon>
    </lineage>
</organism>
<keyword evidence="2" id="KW-1185">Reference proteome</keyword>
<dbReference type="Proteomes" id="UP000243579">
    <property type="component" value="Unassembled WGS sequence"/>
</dbReference>
<dbReference type="OrthoDB" id="1856981at2759"/>
<name>A0A1V9ZS48_ACHHY</name>
<accession>A0A1V9ZS48</accession>
<reference evidence="1 2" key="1">
    <citation type="journal article" date="2014" name="Genome Biol. Evol.">
        <title>The secreted proteins of Achlya hypogyna and Thraustotheca clavata identify the ancestral oomycete secretome and reveal gene acquisitions by horizontal gene transfer.</title>
        <authorList>
            <person name="Misner I."/>
            <person name="Blouin N."/>
            <person name="Leonard G."/>
            <person name="Richards T.A."/>
            <person name="Lane C.E."/>
        </authorList>
    </citation>
    <scope>NUCLEOTIDE SEQUENCE [LARGE SCALE GENOMIC DNA]</scope>
    <source>
        <strain evidence="1 2">ATCC 48635</strain>
    </source>
</reference>
<proteinExistence type="predicted"/>
<dbReference type="SUPFAM" id="SSF53756">
    <property type="entry name" value="UDP-Glycosyltransferase/glycogen phosphorylase"/>
    <property type="match status" value="1"/>
</dbReference>
<evidence type="ECO:0000313" key="2">
    <source>
        <dbReference type="Proteomes" id="UP000243579"/>
    </source>
</evidence>
<evidence type="ECO:0008006" key="3">
    <source>
        <dbReference type="Google" id="ProtNLM"/>
    </source>
</evidence>
<dbReference type="Pfam" id="PF06258">
    <property type="entry name" value="Mito_fiss_Elm1"/>
    <property type="match status" value="1"/>
</dbReference>
<dbReference type="AlphaFoldDB" id="A0A1V9ZS48"/>
<comment type="caution">
    <text evidence="1">The sequence shown here is derived from an EMBL/GenBank/DDBJ whole genome shotgun (WGS) entry which is preliminary data.</text>
</comment>